<keyword evidence="3" id="KW-1185">Reference proteome</keyword>
<dbReference type="AlphaFoldDB" id="A0A7C9VPS0"/>
<evidence type="ECO:0000259" key="1">
    <source>
        <dbReference type="Pfam" id="PF01039"/>
    </source>
</evidence>
<sequence>GGEQAAGTMAIVAEAAAARRGKPMEPEKLEAMKAQIIDVFEKQMDVFATSGRLLDDGVIDPRDTRAVLTNVLAICREAEQRNPQKVQFSVARP</sequence>
<name>A0A7C9VPS0_9BRAD</name>
<proteinExistence type="predicted"/>
<comment type="caution">
    <text evidence="2">The sequence shown here is derived from an EMBL/GenBank/DDBJ whole genome shotgun (WGS) entry which is preliminary data.</text>
</comment>
<gene>
    <name evidence="2" type="ORF">G4V63_19195</name>
</gene>
<dbReference type="Gene3D" id="3.90.226.10">
    <property type="entry name" value="2-enoyl-CoA Hydratase, Chain A, domain 1"/>
    <property type="match status" value="1"/>
</dbReference>
<dbReference type="InterPro" id="IPR034733">
    <property type="entry name" value="AcCoA_carboxyl_beta"/>
</dbReference>
<dbReference type="InterPro" id="IPR029045">
    <property type="entry name" value="ClpP/crotonase-like_dom_sf"/>
</dbReference>
<dbReference type="InterPro" id="IPR045190">
    <property type="entry name" value="MCCB/AccD1-like"/>
</dbReference>
<accession>A0A7C9VPS0</accession>
<dbReference type="EMBL" id="JAAMRR010000975">
    <property type="protein sequence ID" value="NGX97253.1"/>
    <property type="molecule type" value="Genomic_DNA"/>
</dbReference>
<feature type="domain" description="Acetyl-coenzyme A carboxylase carboxyl transferase subunit beta" evidence="1">
    <location>
        <begin position="1"/>
        <end position="85"/>
    </location>
</feature>
<dbReference type="PANTHER" id="PTHR22855">
    <property type="entry name" value="ACETYL, PROPIONYL, PYRUVATE, AND GLUTACONYL CARBOXYLASE-RELATED"/>
    <property type="match status" value="1"/>
</dbReference>
<dbReference type="PANTHER" id="PTHR22855:SF46">
    <property type="entry name" value="METHYLCROTONOYL-COA CARBOXYLASE"/>
    <property type="match status" value="1"/>
</dbReference>
<feature type="non-terminal residue" evidence="2">
    <location>
        <position position="1"/>
    </location>
</feature>
<reference evidence="2" key="1">
    <citation type="submission" date="2020-02" db="EMBL/GenBank/DDBJ databases">
        <title>Draft genome sequence of Candidatus Afipia apatlaquensis IBT-C3, a potential strain for decolorization of textile dyes.</title>
        <authorList>
            <person name="Sanchez-Reyes A."/>
            <person name="Breton-Deval L."/>
            <person name="Mangelson H."/>
            <person name="Sanchez-Flores A."/>
        </authorList>
    </citation>
    <scope>NUCLEOTIDE SEQUENCE [LARGE SCALE GENOMIC DNA]</scope>
    <source>
        <strain evidence="2">IBT-C3</strain>
    </source>
</reference>
<organism evidence="2 3">
    <name type="scientific">Candidatus Afipia apatlaquensis</name>
    <dbReference type="NCBI Taxonomy" id="2712852"/>
    <lineage>
        <taxon>Bacteria</taxon>
        <taxon>Pseudomonadati</taxon>
        <taxon>Pseudomonadota</taxon>
        <taxon>Alphaproteobacteria</taxon>
        <taxon>Hyphomicrobiales</taxon>
        <taxon>Nitrobacteraceae</taxon>
        <taxon>Afipia</taxon>
    </lineage>
</organism>
<dbReference type="SUPFAM" id="SSF52096">
    <property type="entry name" value="ClpP/crotonase"/>
    <property type="match status" value="1"/>
</dbReference>
<evidence type="ECO:0000313" key="3">
    <source>
        <dbReference type="Proteomes" id="UP000480266"/>
    </source>
</evidence>
<dbReference type="Proteomes" id="UP000480266">
    <property type="component" value="Unassembled WGS sequence"/>
</dbReference>
<protein>
    <submittedName>
        <fullName evidence="2">Acyl-CoA carboxylase subunit beta</fullName>
    </submittedName>
</protein>
<dbReference type="Pfam" id="PF01039">
    <property type="entry name" value="Carboxyl_trans"/>
    <property type="match status" value="1"/>
</dbReference>
<evidence type="ECO:0000313" key="2">
    <source>
        <dbReference type="EMBL" id="NGX97253.1"/>
    </source>
</evidence>